<evidence type="ECO:0000259" key="5">
    <source>
        <dbReference type="PROSITE" id="PS51366"/>
    </source>
</evidence>
<feature type="non-terminal residue" evidence="6">
    <location>
        <position position="541"/>
    </location>
</feature>
<dbReference type="Proteomes" id="UP000792457">
    <property type="component" value="Unassembled WGS sequence"/>
</dbReference>
<dbReference type="EMBL" id="KZ308450">
    <property type="protein sequence ID" value="KAG8229866.1"/>
    <property type="molecule type" value="Genomic_DNA"/>
</dbReference>
<proteinExistence type="inferred from homology"/>
<feature type="domain" description="MI" evidence="5">
    <location>
        <begin position="477"/>
        <end position="541"/>
    </location>
</feature>
<name>A0A8K0P1C2_LADFU</name>
<dbReference type="PROSITE" id="PS51366">
    <property type="entry name" value="MI"/>
    <property type="match status" value="1"/>
</dbReference>
<dbReference type="InterPro" id="IPR050781">
    <property type="entry name" value="CWC22_splicing_factor"/>
</dbReference>
<reference evidence="6" key="1">
    <citation type="submission" date="2013-04" db="EMBL/GenBank/DDBJ databases">
        <authorList>
            <person name="Qu J."/>
            <person name="Murali S.C."/>
            <person name="Bandaranaike D."/>
            <person name="Bellair M."/>
            <person name="Blankenburg K."/>
            <person name="Chao H."/>
            <person name="Dinh H."/>
            <person name="Doddapaneni H."/>
            <person name="Downs B."/>
            <person name="Dugan-Rocha S."/>
            <person name="Elkadiri S."/>
            <person name="Gnanaolivu R.D."/>
            <person name="Hernandez B."/>
            <person name="Javaid M."/>
            <person name="Jayaseelan J.C."/>
            <person name="Lee S."/>
            <person name="Li M."/>
            <person name="Ming W."/>
            <person name="Munidasa M."/>
            <person name="Muniz J."/>
            <person name="Nguyen L."/>
            <person name="Ongeri F."/>
            <person name="Osuji N."/>
            <person name="Pu L.-L."/>
            <person name="Puazo M."/>
            <person name="Qu C."/>
            <person name="Quiroz J."/>
            <person name="Raj R."/>
            <person name="Weissenberger G."/>
            <person name="Xin Y."/>
            <person name="Zou X."/>
            <person name="Han Y."/>
            <person name="Richards S."/>
            <person name="Worley K."/>
            <person name="Muzny D."/>
            <person name="Gibbs R."/>
        </authorList>
    </citation>
    <scope>NUCLEOTIDE SEQUENCE</scope>
    <source>
        <strain evidence="6">Sampled in the wild</strain>
    </source>
</reference>
<dbReference type="OrthoDB" id="10260961at2759"/>
<dbReference type="GO" id="GO:0042274">
    <property type="term" value="P:ribosomal small subunit biogenesis"/>
    <property type="evidence" value="ECO:0007669"/>
    <property type="project" value="TreeGrafter"/>
</dbReference>
<dbReference type="InterPro" id="IPR003891">
    <property type="entry name" value="Initiation_fac_eIF4g_MI"/>
</dbReference>
<dbReference type="InterPro" id="IPR003890">
    <property type="entry name" value="MIF4G-like_typ-3"/>
</dbReference>
<reference evidence="6" key="2">
    <citation type="submission" date="2017-10" db="EMBL/GenBank/DDBJ databases">
        <title>Ladona fulva Genome sequencing and assembly.</title>
        <authorList>
            <person name="Murali S."/>
            <person name="Richards S."/>
            <person name="Bandaranaike D."/>
            <person name="Bellair M."/>
            <person name="Blankenburg K."/>
            <person name="Chao H."/>
            <person name="Dinh H."/>
            <person name="Doddapaneni H."/>
            <person name="Dugan-Rocha S."/>
            <person name="Elkadiri S."/>
            <person name="Gnanaolivu R."/>
            <person name="Hernandez B."/>
            <person name="Skinner E."/>
            <person name="Javaid M."/>
            <person name="Lee S."/>
            <person name="Li M."/>
            <person name="Ming W."/>
            <person name="Munidasa M."/>
            <person name="Muniz J."/>
            <person name="Nguyen L."/>
            <person name="Hughes D."/>
            <person name="Osuji N."/>
            <person name="Pu L.-L."/>
            <person name="Puazo M."/>
            <person name="Qu C."/>
            <person name="Quiroz J."/>
            <person name="Raj R."/>
            <person name="Weissenberger G."/>
            <person name="Xin Y."/>
            <person name="Zou X."/>
            <person name="Han Y."/>
            <person name="Worley K."/>
            <person name="Muzny D."/>
            <person name="Gibbs R."/>
        </authorList>
    </citation>
    <scope>NUCLEOTIDE SEQUENCE</scope>
    <source>
        <strain evidence="6">Sampled in the wild</strain>
    </source>
</reference>
<gene>
    <name evidence="6" type="ORF">J437_LFUL008256</name>
</gene>
<evidence type="ECO:0000256" key="3">
    <source>
        <dbReference type="ARBA" id="ARBA00023242"/>
    </source>
</evidence>
<dbReference type="Pfam" id="PF02847">
    <property type="entry name" value="MA3"/>
    <property type="match status" value="1"/>
</dbReference>
<evidence type="ECO:0000256" key="4">
    <source>
        <dbReference type="SAM" id="MobiDB-lite"/>
    </source>
</evidence>
<evidence type="ECO:0000313" key="7">
    <source>
        <dbReference type="Proteomes" id="UP000792457"/>
    </source>
</evidence>
<keyword evidence="7" id="KW-1185">Reference proteome</keyword>
<feature type="region of interest" description="Disordered" evidence="4">
    <location>
        <begin position="105"/>
        <end position="137"/>
    </location>
</feature>
<comment type="caution">
    <text evidence="6">The sequence shown here is derived from an EMBL/GenBank/DDBJ whole genome shotgun (WGS) entry which is preliminary data.</text>
</comment>
<dbReference type="Gene3D" id="1.25.40.180">
    <property type="match status" value="1"/>
</dbReference>
<evidence type="ECO:0000256" key="1">
    <source>
        <dbReference type="ARBA" id="ARBA00004604"/>
    </source>
</evidence>
<feature type="region of interest" description="Disordered" evidence="4">
    <location>
        <begin position="1"/>
        <end position="37"/>
    </location>
</feature>
<protein>
    <recommendedName>
        <fullName evidence="5">MI domain-containing protein</fullName>
    </recommendedName>
</protein>
<dbReference type="PANTHER" id="PTHR18034:SF4">
    <property type="entry name" value="NUCLEOLAR MIF4G DOMAIN-CONTAINING PROTEIN 1"/>
    <property type="match status" value="1"/>
</dbReference>
<evidence type="ECO:0000313" key="6">
    <source>
        <dbReference type="EMBL" id="KAG8229866.1"/>
    </source>
</evidence>
<dbReference type="GO" id="GO:0003723">
    <property type="term" value="F:RNA binding"/>
    <property type="evidence" value="ECO:0007669"/>
    <property type="project" value="InterPro"/>
</dbReference>
<dbReference type="Pfam" id="PF02854">
    <property type="entry name" value="MIF4G"/>
    <property type="match status" value="1"/>
</dbReference>
<accession>A0A8K0P1C2</accession>
<dbReference type="SMART" id="SM00543">
    <property type="entry name" value="MIF4G"/>
    <property type="match status" value="1"/>
</dbReference>
<comment type="similarity">
    <text evidence="2">Belongs to the CWC22 family.</text>
</comment>
<dbReference type="PANTHER" id="PTHR18034">
    <property type="entry name" value="CELL CYCLE CONTROL PROTEIN CWF22-RELATED"/>
    <property type="match status" value="1"/>
</dbReference>
<feature type="compositionally biased region" description="Basic residues" evidence="4">
    <location>
        <begin position="15"/>
        <end position="27"/>
    </location>
</feature>
<keyword evidence="3" id="KW-0539">Nucleus</keyword>
<dbReference type="SUPFAM" id="SSF48371">
    <property type="entry name" value="ARM repeat"/>
    <property type="match status" value="1"/>
</dbReference>
<dbReference type="InterPro" id="IPR016024">
    <property type="entry name" value="ARM-type_fold"/>
</dbReference>
<evidence type="ECO:0000256" key="2">
    <source>
        <dbReference type="ARBA" id="ARBA00006856"/>
    </source>
</evidence>
<comment type="subcellular location">
    <subcellularLocation>
        <location evidence="1">Nucleus</location>
        <location evidence="1">Nucleolus</location>
    </subcellularLocation>
</comment>
<organism evidence="6 7">
    <name type="scientific">Ladona fulva</name>
    <name type="common">Scarce chaser dragonfly</name>
    <name type="synonym">Libellula fulva</name>
    <dbReference type="NCBI Taxonomy" id="123851"/>
    <lineage>
        <taxon>Eukaryota</taxon>
        <taxon>Metazoa</taxon>
        <taxon>Ecdysozoa</taxon>
        <taxon>Arthropoda</taxon>
        <taxon>Hexapoda</taxon>
        <taxon>Insecta</taxon>
        <taxon>Pterygota</taxon>
        <taxon>Palaeoptera</taxon>
        <taxon>Odonata</taxon>
        <taxon>Epiprocta</taxon>
        <taxon>Anisoptera</taxon>
        <taxon>Libelluloidea</taxon>
        <taxon>Libellulidae</taxon>
        <taxon>Ladona</taxon>
    </lineage>
</organism>
<dbReference type="GO" id="GO:0005730">
    <property type="term" value="C:nucleolus"/>
    <property type="evidence" value="ECO:0007669"/>
    <property type="project" value="UniProtKB-SubCell"/>
</dbReference>
<sequence>MSEMTSFKNTTRRENVHRKRSRKRKKKPTSDMGLRKKKLILDNEKDDEQLAKLEKNLKLTKKSALQSKAFCDDGLDYLLETCDMVLSKSKSPKITHKKGTISIAKDQESENELETMKHKRKKSKVTKADDHSTSDTNSWTVSELCEEEIASKDPKRKCKSVKLNEEVEENDALQNQKLEESVTEHQLNLKRQVKGLLNRLTEANMHKIVSQLEGIYSSNVRNSVNKMLVETLMASVGSSVRAPERLIQESAMLVAILHGIVDMSVGVIMAHTCMKDIHNLFMNNSDDECKKLDNLTLFIAHLFNFKVIDDVLIYDYLNLLTERFSEKDIELILSLLRTVGISLRRSNSLQLKDLIIKLQKKASEVKELDSSFRVKYMLEVVLAIKNNNMQKIPNYDPYHVEHLKKLMKGFLPTGISLTQIKIPLEEMLKAEEHGVLLKNLNSGNVLDFKSEINDIKSENPQMDTISKLMKKHRMNTDVRKQIFSIITTAEDYLDAFEKLVQLNVKEQRSDEVMNLILHCALQGKIYNPFYHFLACKLCTTN</sequence>
<dbReference type="AlphaFoldDB" id="A0A8K0P1C2"/>